<feature type="region of interest" description="Disordered" evidence="1">
    <location>
        <begin position="42"/>
        <end position="64"/>
    </location>
</feature>
<evidence type="ECO:0000313" key="2">
    <source>
        <dbReference type="EMBL" id="CAA9465847.1"/>
    </source>
</evidence>
<evidence type="ECO:0000256" key="1">
    <source>
        <dbReference type="SAM" id="MobiDB-lite"/>
    </source>
</evidence>
<accession>A0A6J4R8G3</accession>
<proteinExistence type="predicted"/>
<dbReference type="EMBL" id="CADCVI010000091">
    <property type="protein sequence ID" value="CAA9465847.1"/>
    <property type="molecule type" value="Genomic_DNA"/>
</dbReference>
<gene>
    <name evidence="2" type="ORF">AVDCRST_MAG25-1513</name>
</gene>
<protein>
    <submittedName>
        <fullName evidence="2">Uncharacterized protein</fullName>
    </submittedName>
</protein>
<dbReference type="AlphaFoldDB" id="A0A6J4R8G3"/>
<organism evidence="2">
    <name type="scientific">uncultured Rubrobacteraceae bacterium</name>
    <dbReference type="NCBI Taxonomy" id="349277"/>
    <lineage>
        <taxon>Bacteria</taxon>
        <taxon>Bacillati</taxon>
        <taxon>Actinomycetota</taxon>
        <taxon>Rubrobacteria</taxon>
        <taxon>Rubrobacterales</taxon>
        <taxon>Rubrobacteraceae</taxon>
        <taxon>environmental samples</taxon>
    </lineage>
</organism>
<reference evidence="2" key="1">
    <citation type="submission" date="2020-02" db="EMBL/GenBank/DDBJ databases">
        <authorList>
            <person name="Meier V. D."/>
        </authorList>
    </citation>
    <scope>NUCLEOTIDE SEQUENCE</scope>
    <source>
        <strain evidence="2">AVDCRST_MAG25</strain>
    </source>
</reference>
<name>A0A6J4R8G3_9ACTN</name>
<sequence length="64" mass="7097">MLFRIGVPLPLARDREYVVAERHLDVLPADPRKLDPDHQVFAPGEHVGVRDPGSWAGPGTVLYP</sequence>